<dbReference type="SUPFAM" id="SSF46689">
    <property type="entry name" value="Homeodomain-like"/>
    <property type="match status" value="1"/>
</dbReference>
<dbReference type="InterPro" id="IPR009057">
    <property type="entry name" value="Homeodomain-like_sf"/>
</dbReference>
<sequence length="214" mass="22661">MPNSSGLRERKKRQTRAALSLATIGLCLERGWDNVTIEDIAAAANVSVRTFRNYFAGKAEAIAAGHVERTLRIADDIRAAPAGEPLWTSIVHAVQANFAPAGSADAGEEEFGRWRDGVRLLFAEPALQGELLKANASAQDELARAVADRTGTDPEHDIYPKLVAAVIGAGSTVAIEHCLHAESPTPLGPVLREVFGRLAAGLPLPTESGENSGH</sequence>
<evidence type="ECO:0000256" key="3">
    <source>
        <dbReference type="ARBA" id="ARBA00023163"/>
    </source>
</evidence>
<reference evidence="4 5" key="1">
    <citation type="submission" date="2019-10" db="EMBL/GenBank/DDBJ databases">
        <title>Nonomuraea sp. nov., isolated from Phyllanthus amarus.</title>
        <authorList>
            <person name="Klykleung N."/>
            <person name="Tanasupawat S."/>
        </authorList>
    </citation>
    <scope>NUCLEOTIDE SEQUENCE [LARGE SCALE GENOMIC DNA]</scope>
    <source>
        <strain evidence="4 5">PA1-10</strain>
    </source>
</reference>
<dbReference type="RefSeq" id="WP_139632030.1">
    <property type="nucleotide sequence ID" value="NZ_VDLX02000007.1"/>
</dbReference>
<dbReference type="Gene3D" id="1.10.10.60">
    <property type="entry name" value="Homeodomain-like"/>
    <property type="match status" value="1"/>
</dbReference>
<protein>
    <submittedName>
        <fullName evidence="4">TetR family transcriptional regulator</fullName>
    </submittedName>
</protein>
<dbReference type="InterPro" id="IPR041347">
    <property type="entry name" value="MftR_C"/>
</dbReference>
<dbReference type="AlphaFoldDB" id="A0A5C4WFA0"/>
<dbReference type="EMBL" id="VDLX02000007">
    <property type="protein sequence ID" value="KAB8193475.1"/>
    <property type="molecule type" value="Genomic_DNA"/>
</dbReference>
<dbReference type="OrthoDB" id="8688418at2"/>
<keyword evidence="1" id="KW-0805">Transcription regulation</keyword>
<keyword evidence="2" id="KW-0238">DNA-binding</keyword>
<dbReference type="GO" id="GO:0000976">
    <property type="term" value="F:transcription cis-regulatory region binding"/>
    <property type="evidence" value="ECO:0007669"/>
    <property type="project" value="TreeGrafter"/>
</dbReference>
<accession>A0A5C4WFA0</accession>
<dbReference type="GO" id="GO:0003700">
    <property type="term" value="F:DNA-binding transcription factor activity"/>
    <property type="evidence" value="ECO:0007669"/>
    <property type="project" value="TreeGrafter"/>
</dbReference>
<evidence type="ECO:0000313" key="4">
    <source>
        <dbReference type="EMBL" id="KAB8193475.1"/>
    </source>
</evidence>
<proteinExistence type="predicted"/>
<comment type="caution">
    <text evidence="4">The sequence shown here is derived from an EMBL/GenBank/DDBJ whole genome shotgun (WGS) entry which is preliminary data.</text>
</comment>
<dbReference type="PANTHER" id="PTHR30055:SF238">
    <property type="entry name" value="MYCOFACTOCIN BIOSYNTHESIS TRANSCRIPTIONAL REGULATOR MFTR-RELATED"/>
    <property type="match status" value="1"/>
</dbReference>
<evidence type="ECO:0000313" key="5">
    <source>
        <dbReference type="Proteomes" id="UP000312512"/>
    </source>
</evidence>
<dbReference type="PANTHER" id="PTHR30055">
    <property type="entry name" value="HTH-TYPE TRANSCRIPTIONAL REGULATOR RUTR"/>
    <property type="match status" value="1"/>
</dbReference>
<dbReference type="InterPro" id="IPR001647">
    <property type="entry name" value="HTH_TetR"/>
</dbReference>
<dbReference type="Proteomes" id="UP000312512">
    <property type="component" value="Unassembled WGS sequence"/>
</dbReference>
<dbReference type="Gene3D" id="1.10.357.10">
    <property type="entry name" value="Tetracycline Repressor, domain 2"/>
    <property type="match status" value="1"/>
</dbReference>
<dbReference type="Pfam" id="PF17754">
    <property type="entry name" value="TetR_C_14"/>
    <property type="match status" value="1"/>
</dbReference>
<organism evidence="4 5">
    <name type="scientific">Nonomuraea phyllanthi</name>
    <dbReference type="NCBI Taxonomy" id="2219224"/>
    <lineage>
        <taxon>Bacteria</taxon>
        <taxon>Bacillati</taxon>
        <taxon>Actinomycetota</taxon>
        <taxon>Actinomycetes</taxon>
        <taxon>Streptosporangiales</taxon>
        <taxon>Streptosporangiaceae</taxon>
        <taxon>Nonomuraea</taxon>
    </lineage>
</organism>
<evidence type="ECO:0000256" key="1">
    <source>
        <dbReference type="ARBA" id="ARBA00023015"/>
    </source>
</evidence>
<keyword evidence="5" id="KW-1185">Reference proteome</keyword>
<evidence type="ECO:0000256" key="2">
    <source>
        <dbReference type="ARBA" id="ARBA00023125"/>
    </source>
</evidence>
<dbReference type="Pfam" id="PF00440">
    <property type="entry name" value="TetR_N"/>
    <property type="match status" value="1"/>
</dbReference>
<keyword evidence="3" id="KW-0804">Transcription</keyword>
<name>A0A5C4WFA0_9ACTN</name>
<dbReference type="PROSITE" id="PS50977">
    <property type="entry name" value="HTH_TETR_2"/>
    <property type="match status" value="1"/>
</dbReference>
<gene>
    <name evidence="4" type="ORF">FH608_019770</name>
</gene>
<dbReference type="InterPro" id="IPR050109">
    <property type="entry name" value="HTH-type_TetR-like_transc_reg"/>
</dbReference>